<accession>A0A451B4F5</accession>
<name>A0A451B4F5_9GAMM</name>
<dbReference type="AlphaFoldDB" id="A0A451B4F5"/>
<reference evidence="1" key="1">
    <citation type="submission" date="2019-02" db="EMBL/GenBank/DDBJ databases">
        <authorList>
            <person name="Gruber-Vodicka R. H."/>
            <person name="Seah K. B. B."/>
        </authorList>
    </citation>
    <scope>NUCLEOTIDE SEQUENCE</scope>
    <source>
        <strain evidence="1">BECK_BY2</strain>
    </source>
</reference>
<evidence type="ECO:0000313" key="1">
    <source>
        <dbReference type="EMBL" id="VFK73180.1"/>
    </source>
</evidence>
<protein>
    <submittedName>
        <fullName evidence="1">Uncharacterized protein</fullName>
    </submittedName>
</protein>
<organism evidence="1">
    <name type="scientific">Candidatus Kentrum sp. TUN</name>
    <dbReference type="NCBI Taxonomy" id="2126343"/>
    <lineage>
        <taxon>Bacteria</taxon>
        <taxon>Pseudomonadati</taxon>
        <taxon>Pseudomonadota</taxon>
        <taxon>Gammaproteobacteria</taxon>
        <taxon>Candidatus Kentrum</taxon>
    </lineage>
</organism>
<dbReference type="EMBL" id="CAADFV010000609">
    <property type="protein sequence ID" value="VFK73180.1"/>
    <property type="molecule type" value="Genomic_DNA"/>
</dbReference>
<proteinExistence type="predicted"/>
<gene>
    <name evidence="1" type="ORF">BECKTUN1418E_GA0071001_16101</name>
</gene>
<sequence length="74" mass="8042">MEVLLATKEANPKLSVQLVIRETLKHRDVPDDLPLPPSTVHRLLTRHGLMSGSGSQDTEPTVVASLSKVRGNFG</sequence>